<dbReference type="GO" id="GO:0006437">
    <property type="term" value="P:tyrosyl-tRNA aminoacylation"/>
    <property type="evidence" value="ECO:0007669"/>
    <property type="project" value="TreeGrafter"/>
</dbReference>
<evidence type="ECO:0000313" key="7">
    <source>
        <dbReference type="Proteomes" id="UP000026961"/>
    </source>
</evidence>
<evidence type="ECO:0000256" key="3">
    <source>
        <dbReference type="ARBA" id="ARBA00022840"/>
    </source>
</evidence>
<keyword evidence="1" id="KW-0436">Ligase</keyword>
<dbReference type="SUPFAM" id="SSF50978">
    <property type="entry name" value="WD40 repeat-like"/>
    <property type="match status" value="1"/>
</dbReference>
<dbReference type="GO" id="GO:0005737">
    <property type="term" value="C:cytoplasm"/>
    <property type="evidence" value="ECO:0007669"/>
    <property type="project" value="TreeGrafter"/>
</dbReference>
<dbReference type="HOGENOM" id="CLU_381026_0_0_1"/>
<keyword evidence="2" id="KW-0547">Nucleotide-binding</keyword>
<evidence type="ECO:0008006" key="8">
    <source>
        <dbReference type="Google" id="ProtNLM"/>
    </source>
</evidence>
<reference evidence="6" key="2">
    <citation type="submission" date="2015-04" db="UniProtKB">
        <authorList>
            <consortium name="EnsemblPlants"/>
        </authorList>
    </citation>
    <scope>IDENTIFICATION</scope>
</reference>
<keyword evidence="4" id="KW-0648">Protein biosynthesis</keyword>
<keyword evidence="7" id="KW-1185">Reference proteome</keyword>
<dbReference type="Gramene" id="OGLUM01G42740.1">
    <property type="protein sequence ID" value="OGLUM01G42740.1"/>
    <property type="gene ID" value="OGLUM01G42740"/>
</dbReference>
<evidence type="ECO:0000256" key="2">
    <source>
        <dbReference type="ARBA" id="ARBA00022741"/>
    </source>
</evidence>
<evidence type="ECO:0000256" key="1">
    <source>
        <dbReference type="ARBA" id="ARBA00022598"/>
    </source>
</evidence>
<dbReference type="GO" id="GO:0004831">
    <property type="term" value="F:tyrosine-tRNA ligase activity"/>
    <property type="evidence" value="ECO:0007669"/>
    <property type="project" value="TreeGrafter"/>
</dbReference>
<dbReference type="SUPFAM" id="SSF52374">
    <property type="entry name" value="Nucleotidylyl transferase"/>
    <property type="match status" value="1"/>
</dbReference>
<organism evidence="6">
    <name type="scientific">Oryza glumipatula</name>
    <dbReference type="NCBI Taxonomy" id="40148"/>
    <lineage>
        <taxon>Eukaryota</taxon>
        <taxon>Viridiplantae</taxon>
        <taxon>Streptophyta</taxon>
        <taxon>Embryophyta</taxon>
        <taxon>Tracheophyta</taxon>
        <taxon>Spermatophyta</taxon>
        <taxon>Magnoliopsida</taxon>
        <taxon>Liliopsida</taxon>
        <taxon>Poales</taxon>
        <taxon>Poaceae</taxon>
        <taxon>BOP clade</taxon>
        <taxon>Oryzoideae</taxon>
        <taxon>Oryzeae</taxon>
        <taxon>Oryzinae</taxon>
        <taxon>Oryza</taxon>
    </lineage>
</organism>
<dbReference type="PANTHER" id="PTHR46264:SF7">
    <property type="entry name" value="TYROSINE--TRNA LIGASE"/>
    <property type="match status" value="1"/>
</dbReference>
<reference evidence="6" key="3">
    <citation type="submission" date="2018-05" db="EMBL/GenBank/DDBJ databases">
        <title>OgluRS3 (Oryza glumaepatula Reference Sequence Version 3).</title>
        <authorList>
            <person name="Zhang J."/>
            <person name="Kudrna D."/>
            <person name="Lee S."/>
            <person name="Talag J."/>
            <person name="Welchert J."/>
            <person name="Wing R.A."/>
        </authorList>
    </citation>
    <scope>NUCLEOTIDE SEQUENCE [LARGE SCALE GENOMIC DNA]</scope>
</reference>
<keyword evidence="3" id="KW-0067">ATP-binding</keyword>
<dbReference type="EnsemblPlants" id="OGLUM01G42740.1">
    <property type="protein sequence ID" value="OGLUM01G42740.1"/>
    <property type="gene ID" value="OGLUM01G42740"/>
</dbReference>
<dbReference type="InterPro" id="IPR036322">
    <property type="entry name" value="WD40_repeat_dom_sf"/>
</dbReference>
<evidence type="ECO:0000256" key="5">
    <source>
        <dbReference type="ARBA" id="ARBA00023146"/>
    </source>
</evidence>
<sequence>MIARAFGLVGKAWKRTPASTPPRRRSDLPALLRRLHSRSAQPEIFREERPQLQNNSGGAPPRLDLISEQNWSKQCYNVNTVTSADSAVDSIRDTVEGSFDQRFATLKSIGEDRVKDSELELLLKKKSAPVCYVWCDPTPFMRISQGIITTLSVNKMVKSGCKVKILMADWIAQMNRNIGGNLSEMRTIGLYNIEMWKAAGMALDRVEIVWLSDEISRLADEYWPLAIDVARKTTVDIWLLGMDQHEANLLAREYCKRVKRESLVFVIDSFTNESVQYTFSVLQVDISRKIKHAFCPPKLAEGNPCLEYIKYIILPWYGKFEVVQEKEDGGNKTFLSMEELTADYVSGVLHPGDMKLALANSLIKILQPVYDHFKSNAEAKKALQGIEEYRILQGGLMIRCPYFGRREILDLKIIGHLEPFQSCGSRQDGFVKACALGTFCSAKVWDYWKIGRFTLQMRSRKKAYESSPYISGRTKTRQTRKGQVNAAGSSCSAYLASGCRVYKIEIAMEGEMLSKGKESLLIPINAEVAVARELCKCIDIYDQDIHVRSLRTLWYPSSFSFAQCMPQVNESGSMLAIAEGSQLSIWDLRTSNNGGCVHRISGPIGGIIYSVCSSPSGPIAVGGTDRTVTIYDPRRWSALSRWVGCSKYEITGLSFSSVDESFIYVQGVDYEITCGLWKGNERAFSFRGDSNWLGFSKCANTDVVAGWCESGSVFVADVRQDCLSVIG</sequence>
<dbReference type="PANTHER" id="PTHR46264">
    <property type="entry name" value="TYROSINE-TRNA LIGASE"/>
    <property type="match status" value="1"/>
</dbReference>
<dbReference type="AlphaFoldDB" id="A0A0D9YHX2"/>
<protein>
    <recommendedName>
        <fullName evidence="8">Tyrosine--tRNA ligase</fullName>
    </recommendedName>
</protein>
<dbReference type="InterPro" id="IPR050489">
    <property type="entry name" value="Tyr-tRNA_synthase"/>
</dbReference>
<name>A0A0D9YHX2_9ORYZ</name>
<dbReference type="InterPro" id="IPR014729">
    <property type="entry name" value="Rossmann-like_a/b/a_fold"/>
</dbReference>
<accession>A0A0D9YHX2</accession>
<reference evidence="6" key="1">
    <citation type="submission" date="2013-08" db="EMBL/GenBank/DDBJ databases">
        <title>Oryza genome evolution.</title>
        <authorList>
            <person name="Wing R.A."/>
            <person name="Panaud O."/>
            <person name="Oliveira A.C."/>
        </authorList>
    </citation>
    <scope>NUCLEOTIDE SEQUENCE</scope>
</reference>
<evidence type="ECO:0000313" key="6">
    <source>
        <dbReference type="EnsemblPlants" id="OGLUM01G42740.1"/>
    </source>
</evidence>
<dbReference type="Gene3D" id="3.40.50.620">
    <property type="entry name" value="HUPs"/>
    <property type="match status" value="1"/>
</dbReference>
<keyword evidence="5" id="KW-0030">Aminoacyl-tRNA synthetase</keyword>
<dbReference type="Proteomes" id="UP000026961">
    <property type="component" value="Chromosome 1"/>
</dbReference>
<dbReference type="InterPro" id="IPR015943">
    <property type="entry name" value="WD40/YVTN_repeat-like_dom_sf"/>
</dbReference>
<dbReference type="GO" id="GO:0005524">
    <property type="term" value="F:ATP binding"/>
    <property type="evidence" value="ECO:0007669"/>
    <property type="project" value="UniProtKB-KW"/>
</dbReference>
<dbReference type="InterPro" id="IPR002305">
    <property type="entry name" value="aa-tRNA-synth_Ic"/>
</dbReference>
<dbReference type="STRING" id="40148.A0A0D9YHX2"/>
<proteinExistence type="predicted"/>
<dbReference type="Gene3D" id="2.130.10.10">
    <property type="entry name" value="YVTN repeat-like/Quinoprotein amine dehydrogenase"/>
    <property type="match status" value="1"/>
</dbReference>
<evidence type="ECO:0000256" key="4">
    <source>
        <dbReference type="ARBA" id="ARBA00022917"/>
    </source>
</evidence>
<dbReference type="Pfam" id="PF00579">
    <property type="entry name" value="tRNA-synt_1b"/>
    <property type="match status" value="1"/>
</dbReference>
<dbReference type="eggNOG" id="KOG2144">
    <property type="taxonomic scope" value="Eukaryota"/>
</dbReference>